<keyword evidence="2" id="KW-1185">Reference proteome</keyword>
<evidence type="ECO:0000313" key="2">
    <source>
        <dbReference type="Proteomes" id="UP001165960"/>
    </source>
</evidence>
<dbReference type="Proteomes" id="UP001165960">
    <property type="component" value="Unassembled WGS sequence"/>
</dbReference>
<gene>
    <name evidence="1" type="ORF">DSO57_1038727</name>
</gene>
<sequence>MMEPPSTAHFHDKKQSLNDLLANAFLVSKFLDHQNDESYTPRDIPVESRIDSMINQLNLDLEKELASFSTDPRRTSSWTDHVNFSSRNRTSLHHNPNPSKNRSIACLGFMLLFVALVVATITLALVFTLSKDPSS</sequence>
<dbReference type="EMBL" id="QTSX02007623">
    <property type="protein sequence ID" value="KAJ9048059.1"/>
    <property type="molecule type" value="Genomic_DNA"/>
</dbReference>
<evidence type="ECO:0000313" key="1">
    <source>
        <dbReference type="EMBL" id="KAJ9048059.1"/>
    </source>
</evidence>
<organism evidence="1 2">
    <name type="scientific">Entomophthora muscae</name>
    <dbReference type="NCBI Taxonomy" id="34485"/>
    <lineage>
        <taxon>Eukaryota</taxon>
        <taxon>Fungi</taxon>
        <taxon>Fungi incertae sedis</taxon>
        <taxon>Zoopagomycota</taxon>
        <taxon>Entomophthoromycotina</taxon>
        <taxon>Entomophthoromycetes</taxon>
        <taxon>Entomophthorales</taxon>
        <taxon>Entomophthoraceae</taxon>
        <taxon>Entomophthora</taxon>
    </lineage>
</organism>
<protein>
    <submittedName>
        <fullName evidence="1">Uncharacterized protein</fullName>
    </submittedName>
</protein>
<proteinExistence type="predicted"/>
<comment type="caution">
    <text evidence="1">The sequence shown here is derived from an EMBL/GenBank/DDBJ whole genome shotgun (WGS) entry which is preliminary data.</text>
</comment>
<name>A0ACC2RDB8_9FUNG</name>
<reference evidence="1" key="1">
    <citation type="submission" date="2022-04" db="EMBL/GenBank/DDBJ databases">
        <title>Genome of the entomopathogenic fungus Entomophthora muscae.</title>
        <authorList>
            <person name="Elya C."/>
            <person name="Lovett B.R."/>
            <person name="Lee E."/>
            <person name="Macias A.M."/>
            <person name="Hajek A.E."/>
            <person name="De Bivort B.L."/>
            <person name="Kasson M.T."/>
            <person name="De Fine Licht H.H."/>
            <person name="Stajich J.E."/>
        </authorList>
    </citation>
    <scope>NUCLEOTIDE SEQUENCE</scope>
    <source>
        <strain evidence="1">Berkeley</strain>
    </source>
</reference>
<accession>A0ACC2RDB8</accession>